<keyword evidence="4 10" id="KW-0732">Signal</keyword>
<dbReference type="EC" id="3.2.1.21" evidence="3"/>
<evidence type="ECO:0000313" key="14">
    <source>
        <dbReference type="Proteomes" id="UP001369815"/>
    </source>
</evidence>
<dbReference type="PRINTS" id="PR00133">
    <property type="entry name" value="GLHYDRLASE3"/>
</dbReference>
<keyword evidence="9" id="KW-0624">Polysaccharide degradation</keyword>
<organism evidence="13 14">
    <name type="scientific">Daldinia eschscholtzii</name>
    <dbReference type="NCBI Taxonomy" id="292717"/>
    <lineage>
        <taxon>Eukaryota</taxon>
        <taxon>Fungi</taxon>
        <taxon>Dikarya</taxon>
        <taxon>Ascomycota</taxon>
        <taxon>Pezizomycotina</taxon>
        <taxon>Sordariomycetes</taxon>
        <taxon>Xylariomycetidae</taxon>
        <taxon>Xylariales</taxon>
        <taxon>Hypoxylaceae</taxon>
        <taxon>Daldinia</taxon>
    </lineage>
</organism>
<protein>
    <recommendedName>
        <fullName evidence="3">beta-glucosidase</fullName>
        <ecNumber evidence="3">3.2.1.21</ecNumber>
    </recommendedName>
</protein>
<reference evidence="13 14" key="1">
    <citation type="journal article" date="2024" name="Front Chem Biol">
        <title>Unveiling the potential of Daldinia eschscholtzii MFLUCC 19-0629 through bioactivity and bioinformatics studies for enhanced sustainable agriculture production.</title>
        <authorList>
            <person name="Brooks S."/>
            <person name="Weaver J.A."/>
            <person name="Klomchit A."/>
            <person name="Alharthi S.A."/>
            <person name="Onlamun T."/>
            <person name="Nurani R."/>
            <person name="Vong T.K."/>
            <person name="Alberti F."/>
            <person name="Greco C."/>
        </authorList>
    </citation>
    <scope>NUCLEOTIDE SEQUENCE [LARGE SCALE GENOMIC DNA]</scope>
    <source>
        <strain evidence="13">MFLUCC 19-0629</strain>
    </source>
</reference>
<dbReference type="AlphaFoldDB" id="A0AAX6ME00"/>
<feature type="signal peptide" evidence="10">
    <location>
        <begin position="1"/>
        <end position="18"/>
    </location>
</feature>
<dbReference type="Gene3D" id="3.20.20.300">
    <property type="entry name" value="Glycoside hydrolase, family 3, N-terminal domain"/>
    <property type="match status" value="1"/>
</dbReference>
<dbReference type="InterPro" id="IPR001764">
    <property type="entry name" value="Glyco_hydro_3_N"/>
</dbReference>
<evidence type="ECO:0000256" key="3">
    <source>
        <dbReference type="ARBA" id="ARBA00012744"/>
    </source>
</evidence>
<keyword evidence="5" id="KW-0378">Hydrolase</keyword>
<evidence type="ECO:0000256" key="2">
    <source>
        <dbReference type="ARBA" id="ARBA00005336"/>
    </source>
</evidence>
<evidence type="ECO:0000256" key="8">
    <source>
        <dbReference type="ARBA" id="ARBA00023295"/>
    </source>
</evidence>
<dbReference type="GO" id="GO:0008422">
    <property type="term" value="F:beta-glucosidase activity"/>
    <property type="evidence" value="ECO:0007669"/>
    <property type="project" value="UniProtKB-EC"/>
</dbReference>
<feature type="domain" description="Glycoside hydrolase family 3 N-terminal" evidence="11">
    <location>
        <begin position="64"/>
        <end position="415"/>
    </location>
</feature>
<dbReference type="InterPro" id="IPR017853">
    <property type="entry name" value="GH"/>
</dbReference>
<proteinExistence type="inferred from homology"/>
<dbReference type="SUPFAM" id="SSF51445">
    <property type="entry name" value="(Trans)glycosidases"/>
    <property type="match status" value="1"/>
</dbReference>
<dbReference type="Pfam" id="PF00933">
    <property type="entry name" value="Glyco_hydro_3"/>
    <property type="match status" value="1"/>
</dbReference>
<evidence type="ECO:0000256" key="7">
    <source>
        <dbReference type="ARBA" id="ARBA00023277"/>
    </source>
</evidence>
<dbReference type="Pfam" id="PF01915">
    <property type="entry name" value="Glyco_hydro_3_C"/>
    <property type="match status" value="1"/>
</dbReference>
<name>A0AAX6ME00_9PEZI</name>
<comment type="catalytic activity">
    <reaction evidence="1">
        <text>Hydrolysis of terminal, non-reducing beta-D-glucosyl residues with release of beta-D-glucose.</text>
        <dbReference type="EC" id="3.2.1.21"/>
    </reaction>
</comment>
<dbReference type="Gene3D" id="3.40.50.1700">
    <property type="entry name" value="Glycoside hydrolase family 3 C-terminal domain"/>
    <property type="match status" value="1"/>
</dbReference>
<dbReference type="GO" id="GO:0009251">
    <property type="term" value="P:glucan catabolic process"/>
    <property type="evidence" value="ECO:0007669"/>
    <property type="project" value="TreeGrafter"/>
</dbReference>
<dbReference type="InterPro" id="IPR002772">
    <property type="entry name" value="Glyco_hydro_3_C"/>
</dbReference>
<dbReference type="InterPro" id="IPR036962">
    <property type="entry name" value="Glyco_hydro_3_N_sf"/>
</dbReference>
<dbReference type="Proteomes" id="UP001369815">
    <property type="component" value="Unassembled WGS sequence"/>
</dbReference>
<gene>
    <name evidence="13" type="ORF">Daesc_007180</name>
</gene>
<dbReference type="EMBL" id="JBANMG010000007">
    <property type="protein sequence ID" value="KAK6950656.1"/>
    <property type="molecule type" value="Genomic_DNA"/>
</dbReference>
<evidence type="ECO:0000259" key="11">
    <source>
        <dbReference type="Pfam" id="PF00933"/>
    </source>
</evidence>
<comment type="similarity">
    <text evidence="2">Belongs to the glycosyl hydrolase 3 family.</text>
</comment>
<dbReference type="PANTHER" id="PTHR30620:SF16">
    <property type="entry name" value="LYSOSOMAL BETA GLUCOSIDASE"/>
    <property type="match status" value="1"/>
</dbReference>
<dbReference type="InterPro" id="IPR051915">
    <property type="entry name" value="Cellulose_Degrad_GH3"/>
</dbReference>
<dbReference type="SUPFAM" id="SSF52279">
    <property type="entry name" value="Beta-D-glucan exohydrolase, C-terminal domain"/>
    <property type="match status" value="1"/>
</dbReference>
<keyword evidence="7" id="KW-0119">Carbohydrate metabolism</keyword>
<feature type="domain" description="Glycoside hydrolase family 3 C-terminal" evidence="12">
    <location>
        <begin position="522"/>
        <end position="627"/>
    </location>
</feature>
<evidence type="ECO:0000256" key="4">
    <source>
        <dbReference type="ARBA" id="ARBA00022729"/>
    </source>
</evidence>
<evidence type="ECO:0000256" key="6">
    <source>
        <dbReference type="ARBA" id="ARBA00023180"/>
    </source>
</evidence>
<accession>A0AAX6ME00</accession>
<evidence type="ECO:0000256" key="10">
    <source>
        <dbReference type="SAM" id="SignalP"/>
    </source>
</evidence>
<keyword evidence="6" id="KW-0325">Glycoprotein</keyword>
<evidence type="ECO:0000256" key="1">
    <source>
        <dbReference type="ARBA" id="ARBA00000448"/>
    </source>
</evidence>
<feature type="chain" id="PRO_5043590162" description="beta-glucosidase" evidence="10">
    <location>
        <begin position="19"/>
        <end position="635"/>
    </location>
</feature>
<comment type="caution">
    <text evidence="13">The sequence shown here is derived from an EMBL/GenBank/DDBJ whole genome shotgun (WGS) entry which is preliminary data.</text>
</comment>
<evidence type="ECO:0000256" key="5">
    <source>
        <dbReference type="ARBA" id="ARBA00022801"/>
    </source>
</evidence>
<keyword evidence="8" id="KW-0326">Glycosidase</keyword>
<dbReference type="InterPro" id="IPR036881">
    <property type="entry name" value="Glyco_hydro_3_C_sf"/>
</dbReference>
<sequence>MASSLFALFALSTWPLNGLCLATHHGSSPAVLSRAISNDSETPAYRNPSLCVDDRVEDLLQRMTLEEKAGQMFHAMLSMGPNGTLDKGSEAARRNSTDFMIGTQFLTHFNLVGDITDARQTAEFYNRVQKRALETRLGIPVTLSSDPRHHFTENIGTGFDAGRFSQWPETLGLAALRDAQLVRKFAEIAREEYLAVGLRAALHPQVDLTTEPRWARIAGTFGEDSNLTAELLVEYIKGFQGEKFGPTSVSTVTKHFPGGGPMENGEDSHFVYGKNETYPGNNFDYHLIPFKAAIAAGARQMMPYYSRPIGTQYEPVGFSFSKGIVTDLLRNELGFEGVVVTDWGLITDTYIAGQYMPARAWGVENLSELERATRILEAGCDQFGGETRPELIVQLVKEGIVSEERLDVSVRKLLREKFILGLFDNPFVDPEAAERIVGNDYFVRLGKEAQRRSYILLTNKNETLPLRNAGPETKFYIEGFNATLLQNRSYTVVNKPEDADYALLRLAAPYEPRPGGFEAGFHAGSLEFSAEERARQAAIYSKVPTIVDMMLDRPAAVPEVAEQSVAVLASFGSSSEAFLDIIFGVAEPEGKLPYDLPRSNAAVEAAMEDVPFDTKDPVFRFGHGLKYAEQCGKDM</sequence>
<keyword evidence="14" id="KW-1185">Reference proteome</keyword>
<evidence type="ECO:0000313" key="13">
    <source>
        <dbReference type="EMBL" id="KAK6950656.1"/>
    </source>
</evidence>
<evidence type="ECO:0000256" key="9">
    <source>
        <dbReference type="ARBA" id="ARBA00023326"/>
    </source>
</evidence>
<dbReference type="PANTHER" id="PTHR30620">
    <property type="entry name" value="PERIPLASMIC BETA-GLUCOSIDASE-RELATED"/>
    <property type="match status" value="1"/>
</dbReference>
<evidence type="ECO:0000259" key="12">
    <source>
        <dbReference type="Pfam" id="PF01915"/>
    </source>
</evidence>